<dbReference type="GO" id="GO:0045947">
    <property type="term" value="P:negative regulation of translational initiation"/>
    <property type="evidence" value="ECO:0007669"/>
    <property type="project" value="UniProtKB-UniRule"/>
</dbReference>
<dbReference type="HOGENOM" id="CLU_164837_0_0_12"/>
<dbReference type="PANTHER" id="PTHR34984">
    <property type="entry name" value="CARBON STORAGE REGULATOR"/>
    <property type="match status" value="1"/>
</dbReference>
<dbReference type="InterPro" id="IPR036107">
    <property type="entry name" value="CsrA_sf"/>
</dbReference>
<dbReference type="KEGG" id="stq:Spith_1401"/>
<accession>G0GFX2</accession>
<organism evidence="6 7">
    <name type="scientific">Winmispira thermophila (strain ATCC 700085 / DSM 6578 / Z-1203)</name>
    <name type="common">Spirochaeta thermophila</name>
    <dbReference type="NCBI Taxonomy" id="869211"/>
    <lineage>
        <taxon>Bacteria</taxon>
        <taxon>Pseudomonadati</taxon>
        <taxon>Spirochaetota</taxon>
        <taxon>Spirochaetia</taxon>
        <taxon>Winmispirales</taxon>
        <taxon>Winmispiraceae</taxon>
        <taxon>Winmispira</taxon>
    </lineage>
</organism>
<reference evidence="6 7" key="1">
    <citation type="submission" date="2011-06" db="EMBL/GenBank/DDBJ databases">
        <title>The complete genome of Spirochaeta thermophila DSM 6578.</title>
        <authorList>
            <consortium name="US DOE Joint Genome Institute (JGI-PGF)"/>
            <person name="Lucas S."/>
            <person name="Lapidus A."/>
            <person name="Bruce D."/>
            <person name="Goodwin L."/>
            <person name="Pitluck S."/>
            <person name="Peters L."/>
            <person name="Kyrpides N."/>
            <person name="Mavromatis K."/>
            <person name="Ivanova N."/>
            <person name="Mikailova N."/>
            <person name="Pagani I."/>
            <person name="Chertkov O."/>
            <person name="Detter J.C."/>
            <person name="Tapia R."/>
            <person name="Han C."/>
            <person name="Land M."/>
            <person name="Hauser L."/>
            <person name="Markowitz V."/>
            <person name="Cheng J.-F."/>
            <person name="Hugenholtz P."/>
            <person name="Woyke T."/>
            <person name="Wu D."/>
            <person name="Spring S."/>
            <person name="Merkhoffer B."/>
            <person name="Schneider S."/>
            <person name="Klenk H.-P."/>
            <person name="Eisen J.A."/>
        </authorList>
    </citation>
    <scope>NUCLEOTIDE SEQUENCE [LARGE SCALE GENOMIC DNA]</scope>
    <source>
        <strain evidence="7">ATCC 700085 / DSM 6578 / Z-1203</strain>
    </source>
</reference>
<sequence>MLVLSRKKNESIIIGDNIEVRVVDIRGDQVKIGISAPPQIKIYREEVYRAIQEENRSALSVSREIPSLDDLLGDDVP</sequence>
<dbReference type="STRING" id="869211.Spith_1401"/>
<keyword evidence="1 5" id="KW-0963">Cytoplasm</keyword>
<gene>
    <name evidence="5" type="primary">csrA</name>
    <name evidence="6" type="ordered locus">Spith_1401</name>
</gene>
<keyword evidence="5" id="KW-1005">Bacterial flagellum biogenesis</keyword>
<dbReference type="GO" id="GO:0006402">
    <property type="term" value="P:mRNA catabolic process"/>
    <property type="evidence" value="ECO:0007669"/>
    <property type="project" value="InterPro"/>
</dbReference>
<keyword evidence="4 5" id="KW-0694">RNA-binding</keyword>
<dbReference type="EMBL" id="CP002903">
    <property type="protein sequence ID" value="AEJ61665.1"/>
    <property type="molecule type" value="Genomic_DNA"/>
</dbReference>
<dbReference type="Pfam" id="PF02599">
    <property type="entry name" value="CsrA"/>
    <property type="match status" value="1"/>
</dbReference>
<dbReference type="PANTHER" id="PTHR34984:SF1">
    <property type="entry name" value="CARBON STORAGE REGULATOR"/>
    <property type="match status" value="1"/>
</dbReference>
<dbReference type="GO" id="GO:0005829">
    <property type="term" value="C:cytosol"/>
    <property type="evidence" value="ECO:0007669"/>
    <property type="project" value="TreeGrafter"/>
</dbReference>
<protein>
    <recommendedName>
        <fullName evidence="5">Translational regulator CsrA</fullName>
    </recommendedName>
</protein>
<dbReference type="HAMAP" id="MF_00167">
    <property type="entry name" value="CsrA"/>
    <property type="match status" value="1"/>
</dbReference>
<comment type="subcellular location">
    <subcellularLocation>
        <location evidence="5">Cytoplasm</location>
    </subcellularLocation>
</comment>
<evidence type="ECO:0000256" key="4">
    <source>
        <dbReference type="ARBA" id="ARBA00022884"/>
    </source>
</evidence>
<dbReference type="NCBIfam" id="NF002469">
    <property type="entry name" value="PRK01712.1"/>
    <property type="match status" value="1"/>
</dbReference>
<comment type="function">
    <text evidence="5">A translational regulator that binds mRNA to regulate translation initiation and/or mRNA stability. Usually binds in the 5'-UTR at or near the Shine-Dalgarno sequence preventing ribosome-binding, thus repressing translation. Its main target seems to be the major flagellin gene, while its function is anatagonized by FliW.</text>
</comment>
<evidence type="ECO:0000256" key="5">
    <source>
        <dbReference type="HAMAP-Rule" id="MF_00167"/>
    </source>
</evidence>
<dbReference type="OrthoDB" id="9809061at2"/>
<dbReference type="RefSeq" id="WP_014625000.1">
    <property type="nucleotide sequence ID" value="NC_017583.1"/>
</dbReference>
<proteinExistence type="inferred from homology"/>
<evidence type="ECO:0000256" key="2">
    <source>
        <dbReference type="ARBA" id="ARBA00022491"/>
    </source>
</evidence>
<dbReference type="GO" id="GO:0048027">
    <property type="term" value="F:mRNA 5'-UTR binding"/>
    <property type="evidence" value="ECO:0007669"/>
    <property type="project" value="UniProtKB-UniRule"/>
</dbReference>
<name>G0GFX2_WINT7</name>
<evidence type="ECO:0000313" key="6">
    <source>
        <dbReference type="EMBL" id="AEJ61665.1"/>
    </source>
</evidence>
<comment type="subunit">
    <text evidence="5">Homodimer; the beta-strands of each monomer intercalate to form a hydrophobic core, while the alpha-helices form wings that extend away from the core.</text>
</comment>
<dbReference type="SUPFAM" id="SSF117130">
    <property type="entry name" value="CsrA-like"/>
    <property type="match status" value="1"/>
</dbReference>
<dbReference type="Proteomes" id="UP000007254">
    <property type="component" value="Chromosome"/>
</dbReference>
<evidence type="ECO:0000256" key="3">
    <source>
        <dbReference type="ARBA" id="ARBA00022845"/>
    </source>
</evidence>
<keyword evidence="7" id="KW-1185">Reference proteome</keyword>
<dbReference type="Gene3D" id="2.60.40.4380">
    <property type="entry name" value="Translational regulator CsrA"/>
    <property type="match status" value="1"/>
</dbReference>
<comment type="similarity">
    <text evidence="5">Belongs to the CsrA/RsmA family.</text>
</comment>
<dbReference type="InterPro" id="IPR003751">
    <property type="entry name" value="CsrA"/>
</dbReference>
<evidence type="ECO:0000313" key="7">
    <source>
        <dbReference type="Proteomes" id="UP000007254"/>
    </source>
</evidence>
<keyword evidence="3 5" id="KW-0810">Translation regulation</keyword>
<keyword evidence="2 5" id="KW-0678">Repressor</keyword>
<dbReference type="AlphaFoldDB" id="G0GFX2"/>
<evidence type="ECO:0000256" key="1">
    <source>
        <dbReference type="ARBA" id="ARBA00022490"/>
    </source>
</evidence>
<dbReference type="NCBIfam" id="TIGR00202">
    <property type="entry name" value="csrA"/>
    <property type="match status" value="1"/>
</dbReference>
<dbReference type="GO" id="GO:0006109">
    <property type="term" value="P:regulation of carbohydrate metabolic process"/>
    <property type="evidence" value="ECO:0007669"/>
    <property type="project" value="InterPro"/>
</dbReference>
<dbReference type="GO" id="GO:1902208">
    <property type="term" value="P:regulation of bacterial-type flagellum assembly"/>
    <property type="evidence" value="ECO:0007669"/>
    <property type="project" value="UniProtKB-UniRule"/>
</dbReference>
<dbReference type="GO" id="GO:0044781">
    <property type="term" value="P:bacterial-type flagellum organization"/>
    <property type="evidence" value="ECO:0007669"/>
    <property type="project" value="UniProtKB-KW"/>
</dbReference>
<dbReference type="FunFam" id="2.60.40.4380:FF:000002">
    <property type="entry name" value="Translational regulator CsrA"/>
    <property type="match status" value="1"/>
</dbReference>